<dbReference type="STRING" id="1420583.V473_08265"/>
<evidence type="ECO:0008006" key="4">
    <source>
        <dbReference type="Google" id="ProtNLM"/>
    </source>
</evidence>
<dbReference type="PATRIC" id="fig|1420583.3.peg.1657"/>
<evidence type="ECO:0000256" key="1">
    <source>
        <dbReference type="SAM" id="Phobius"/>
    </source>
</evidence>
<gene>
    <name evidence="2" type="ORF">V473_08265</name>
</gene>
<dbReference type="RefSeq" id="WP_066602346.1">
    <property type="nucleotide sequence ID" value="NZ_KQ130434.1"/>
</dbReference>
<keyword evidence="1" id="KW-1133">Transmembrane helix</keyword>
<dbReference type="EMBL" id="JACT01000001">
    <property type="protein sequence ID" value="KMS58140.1"/>
    <property type="molecule type" value="Genomic_DNA"/>
</dbReference>
<comment type="caution">
    <text evidence="2">The sequence shown here is derived from an EMBL/GenBank/DDBJ whole genome shotgun (WGS) entry which is preliminary data.</text>
</comment>
<feature type="transmembrane region" description="Helical" evidence="1">
    <location>
        <begin position="6"/>
        <end position="26"/>
    </location>
</feature>
<protein>
    <recommendedName>
        <fullName evidence="4">Carboxypeptidase regulatory-like domain-containing protein</fullName>
    </recommendedName>
</protein>
<sequence>MTIKWAVALTLGLATLLALVRLSLWHRRARKRGEASPVRLALLMLLQPVVSTLLYCALFPPMEGGGATDLRIATARTSRLATTADGSPLILLPEASAMAGGEATPDLATAFRRHPGVRTITVLGDGLGQRDIDAAQQVAVRFDPPPLRPGILNLTPPPTVAAGGRFVVGGTLTRLSGATIELIDPAGRVTDSIAAERDGHFLLAGTARAAGAVSFTLRVRKDKRVIEQADVPVWVTDSAPPRLLILAGAPGPEVKYLRRWASDAGFDVTTQMSAGAGIALGDAPVALDAAGLRRFDVAIVDDRAWTGLRGPLIAAVRGGMGLVLRAGGAIDGPTRSQWQALGFGLTGPGGVAPLALPKASEEALARTRHGIGSDESPVDMALPEDLAPDVSRLGLAPGGGEAVPVLRDEGGATLGMWRAIGMGRVALFTGVDSYALTLTGRRDLYGDWWSALLTSVARPAPSSRMIPGVVWAGERMALCDIGDDGQVEYADGARTKLVPVAGCGAFWPAKAGWHSLRVKDGLRLFHVQPRDALPIMRAARDRQAMAMLSTATPDASAAAMTAGTPGSAWPFWLTWLATSALLWWLERSGIGRRKGGSSMSAET</sequence>
<dbReference type="AlphaFoldDB" id="A0A0J8AVB6"/>
<reference evidence="2 3" key="1">
    <citation type="journal article" date="2015" name="G3 (Bethesda)">
        <title>Insights into Ongoing Evolution of the Hexachlorocyclohexane Catabolic Pathway from Comparative Genomics of Ten Sphingomonadaceae Strains.</title>
        <authorList>
            <person name="Pearce S.L."/>
            <person name="Oakeshott J.G."/>
            <person name="Pandey G."/>
        </authorList>
    </citation>
    <scope>NUCLEOTIDE SEQUENCE [LARGE SCALE GENOMIC DNA]</scope>
    <source>
        <strain evidence="2 3">LL01</strain>
    </source>
</reference>
<evidence type="ECO:0000313" key="3">
    <source>
        <dbReference type="Proteomes" id="UP000052232"/>
    </source>
</evidence>
<organism evidence="2 3">
    <name type="scientific">Sphingobium cupriresistens LL01</name>
    <dbReference type="NCBI Taxonomy" id="1420583"/>
    <lineage>
        <taxon>Bacteria</taxon>
        <taxon>Pseudomonadati</taxon>
        <taxon>Pseudomonadota</taxon>
        <taxon>Alphaproteobacteria</taxon>
        <taxon>Sphingomonadales</taxon>
        <taxon>Sphingomonadaceae</taxon>
        <taxon>Sphingobium</taxon>
    </lineage>
</organism>
<proteinExistence type="predicted"/>
<evidence type="ECO:0000313" key="2">
    <source>
        <dbReference type="EMBL" id="KMS58140.1"/>
    </source>
</evidence>
<keyword evidence="3" id="KW-1185">Reference proteome</keyword>
<keyword evidence="1" id="KW-0812">Transmembrane</keyword>
<name>A0A0J8AVB6_9SPHN</name>
<feature type="transmembrane region" description="Helical" evidence="1">
    <location>
        <begin position="38"/>
        <end position="60"/>
    </location>
</feature>
<accession>A0A0J8AVB6</accession>
<keyword evidence="1" id="KW-0472">Membrane</keyword>
<dbReference type="Proteomes" id="UP000052232">
    <property type="component" value="Unassembled WGS sequence"/>
</dbReference>